<organism evidence="1 2">
    <name type="scientific">Lactococcus phage 1706</name>
    <dbReference type="NCBI Taxonomy" id="475178"/>
    <lineage>
        <taxon>Viruses</taxon>
        <taxon>Duplodnaviria</taxon>
        <taxon>Heunggongvirae</taxon>
        <taxon>Uroviricota</taxon>
        <taxon>Caudoviricetes</taxon>
        <taxon>Fremauxvirus</taxon>
        <taxon>Fremauxvirus fv1706</taxon>
    </lineage>
</organism>
<evidence type="ECO:0000313" key="2">
    <source>
        <dbReference type="Proteomes" id="UP000001679"/>
    </source>
</evidence>
<dbReference type="EMBL" id="EU081845">
    <property type="protein sequence ID" value="ABV91238.1"/>
    <property type="molecule type" value="Genomic_DNA"/>
</dbReference>
<dbReference type="RefSeq" id="YP_001828679.1">
    <property type="nucleotide sequence ID" value="NC_010576.1"/>
</dbReference>
<protein>
    <submittedName>
        <fullName evidence="1">Uncharacterized protein</fullName>
    </submittedName>
</protein>
<reference evidence="1 2" key="1">
    <citation type="journal article" date="2008" name="Virology">
        <title>Characterization of 1706, a virulent phage from Lactococcus lactis with similarities to prophages from other Firmicutes.</title>
        <authorList>
            <person name="Garneau J.E."/>
            <person name="Tremblay D.M."/>
            <person name="Moineau S."/>
        </authorList>
    </citation>
    <scope>NUCLEOTIDE SEQUENCE</scope>
</reference>
<accession>B2BTJ5</accession>
<proteinExistence type="predicted"/>
<dbReference type="KEGG" id="vg:6218841"/>
<dbReference type="Proteomes" id="UP000001679">
    <property type="component" value="Segment"/>
</dbReference>
<keyword evidence="2" id="KW-1185">Reference proteome</keyword>
<sequence length="175" mass="20715">MNILPEPITIYDDMHTSIGQLTPWDIQMHHGHINQVMYIFEYRKDGSFYMSIEEPGEAGKFFFDVTKNIEQRYPDSFTRPGLMRPVSIFGMEEEEEHKPSILDKRFVVPQSDDKSSLAAETTESVKDFVESNLKYKITVSTEEMIRRFLHLPMQTHLIIWVRTFDYEKEVLEKTR</sequence>
<dbReference type="GeneID" id="6218841"/>
<evidence type="ECO:0000313" key="1">
    <source>
        <dbReference type="EMBL" id="ABV91238.1"/>
    </source>
</evidence>
<name>B2BTJ5_9CAUD</name>